<organism evidence="1 2">
    <name type="scientific">Araneus ventricosus</name>
    <name type="common">Orbweaver spider</name>
    <name type="synonym">Epeira ventricosa</name>
    <dbReference type="NCBI Taxonomy" id="182803"/>
    <lineage>
        <taxon>Eukaryota</taxon>
        <taxon>Metazoa</taxon>
        <taxon>Ecdysozoa</taxon>
        <taxon>Arthropoda</taxon>
        <taxon>Chelicerata</taxon>
        <taxon>Arachnida</taxon>
        <taxon>Araneae</taxon>
        <taxon>Araneomorphae</taxon>
        <taxon>Entelegynae</taxon>
        <taxon>Araneoidea</taxon>
        <taxon>Araneidae</taxon>
        <taxon>Araneus</taxon>
    </lineage>
</organism>
<keyword evidence="2" id="KW-1185">Reference proteome</keyword>
<sequence>MIGCGLEIHVNDRVKHPTRSVLQKLIERLFDFLKGLLDVFSNHRGVQLYDHLAAEVGRAKINISVGVSLLKRILDTQCHLMALFSCNSSKIM</sequence>
<accession>A0A4Y2MNH1</accession>
<dbReference type="EMBL" id="BGPR01007508">
    <property type="protein sequence ID" value="GBN27367.1"/>
    <property type="molecule type" value="Genomic_DNA"/>
</dbReference>
<comment type="caution">
    <text evidence="1">The sequence shown here is derived from an EMBL/GenBank/DDBJ whole genome shotgun (WGS) entry which is preliminary data.</text>
</comment>
<name>A0A4Y2MNH1_ARAVE</name>
<dbReference type="Proteomes" id="UP000499080">
    <property type="component" value="Unassembled WGS sequence"/>
</dbReference>
<protein>
    <submittedName>
        <fullName evidence="1">Uncharacterized protein</fullName>
    </submittedName>
</protein>
<proteinExistence type="predicted"/>
<evidence type="ECO:0000313" key="2">
    <source>
        <dbReference type="Proteomes" id="UP000499080"/>
    </source>
</evidence>
<evidence type="ECO:0000313" key="1">
    <source>
        <dbReference type="EMBL" id="GBN27367.1"/>
    </source>
</evidence>
<dbReference type="AlphaFoldDB" id="A0A4Y2MNH1"/>
<reference evidence="1 2" key="1">
    <citation type="journal article" date="2019" name="Sci. Rep.">
        <title>Orb-weaving spider Araneus ventricosus genome elucidates the spidroin gene catalogue.</title>
        <authorList>
            <person name="Kono N."/>
            <person name="Nakamura H."/>
            <person name="Ohtoshi R."/>
            <person name="Moran D.A.P."/>
            <person name="Shinohara A."/>
            <person name="Yoshida Y."/>
            <person name="Fujiwara M."/>
            <person name="Mori M."/>
            <person name="Tomita M."/>
            <person name="Arakawa K."/>
        </authorList>
    </citation>
    <scope>NUCLEOTIDE SEQUENCE [LARGE SCALE GENOMIC DNA]</scope>
</reference>
<gene>
    <name evidence="1" type="ORF">AVEN_80264_1</name>
</gene>